<reference evidence="2 3" key="1">
    <citation type="submission" date="2024-01" db="EMBL/GenBank/DDBJ databases">
        <title>The genomes of 5 underutilized Papilionoideae crops provide insights into root nodulation and disease resistance.</title>
        <authorList>
            <person name="Yuan L."/>
        </authorList>
    </citation>
    <scope>NUCLEOTIDE SEQUENCE [LARGE SCALE GENOMIC DNA]</scope>
    <source>
        <strain evidence="2">LY-2023</strain>
        <tissue evidence="2">Leaf</tissue>
    </source>
</reference>
<evidence type="ECO:0000313" key="3">
    <source>
        <dbReference type="Proteomes" id="UP001359559"/>
    </source>
</evidence>
<keyword evidence="1" id="KW-0812">Transmembrane</keyword>
<keyword evidence="3" id="KW-1185">Reference proteome</keyword>
<keyword evidence="1" id="KW-1133">Transmembrane helix</keyword>
<sequence length="71" mass="8276">MENKIVLDNCIPFLLFLWVCVRLYRERERAFCDSSVLGPYSEVTFWLSSIAQSRALRKDNHMGTGQCMVMV</sequence>
<dbReference type="AlphaFoldDB" id="A0AAN9KL78"/>
<comment type="caution">
    <text evidence="2">The sequence shown here is derived from an EMBL/GenBank/DDBJ whole genome shotgun (WGS) entry which is preliminary data.</text>
</comment>
<evidence type="ECO:0000313" key="2">
    <source>
        <dbReference type="EMBL" id="KAK7318263.1"/>
    </source>
</evidence>
<keyword evidence="1" id="KW-0472">Membrane</keyword>
<gene>
    <name evidence="2" type="ORF">RJT34_02962</name>
</gene>
<dbReference type="EMBL" id="JAYKXN010000001">
    <property type="protein sequence ID" value="KAK7318263.1"/>
    <property type="molecule type" value="Genomic_DNA"/>
</dbReference>
<dbReference type="Proteomes" id="UP001359559">
    <property type="component" value="Unassembled WGS sequence"/>
</dbReference>
<proteinExistence type="predicted"/>
<evidence type="ECO:0000256" key="1">
    <source>
        <dbReference type="SAM" id="Phobius"/>
    </source>
</evidence>
<name>A0AAN9KL78_CLITE</name>
<protein>
    <submittedName>
        <fullName evidence="2">Uncharacterized protein</fullName>
    </submittedName>
</protein>
<organism evidence="2 3">
    <name type="scientific">Clitoria ternatea</name>
    <name type="common">Butterfly pea</name>
    <dbReference type="NCBI Taxonomy" id="43366"/>
    <lineage>
        <taxon>Eukaryota</taxon>
        <taxon>Viridiplantae</taxon>
        <taxon>Streptophyta</taxon>
        <taxon>Embryophyta</taxon>
        <taxon>Tracheophyta</taxon>
        <taxon>Spermatophyta</taxon>
        <taxon>Magnoliopsida</taxon>
        <taxon>eudicotyledons</taxon>
        <taxon>Gunneridae</taxon>
        <taxon>Pentapetalae</taxon>
        <taxon>rosids</taxon>
        <taxon>fabids</taxon>
        <taxon>Fabales</taxon>
        <taxon>Fabaceae</taxon>
        <taxon>Papilionoideae</taxon>
        <taxon>50 kb inversion clade</taxon>
        <taxon>NPAAA clade</taxon>
        <taxon>indigoferoid/millettioid clade</taxon>
        <taxon>Phaseoleae</taxon>
        <taxon>Clitoria</taxon>
    </lineage>
</organism>
<feature type="transmembrane region" description="Helical" evidence="1">
    <location>
        <begin position="6"/>
        <end position="24"/>
    </location>
</feature>
<accession>A0AAN9KL78</accession>